<evidence type="ECO:0000259" key="1">
    <source>
        <dbReference type="PROSITE" id="PS50011"/>
    </source>
</evidence>
<feature type="domain" description="Protein kinase" evidence="1">
    <location>
        <begin position="18"/>
        <end position="324"/>
    </location>
</feature>
<keyword evidence="2" id="KW-0418">Kinase</keyword>
<dbReference type="GO" id="GO:0005524">
    <property type="term" value="F:ATP binding"/>
    <property type="evidence" value="ECO:0007669"/>
    <property type="project" value="InterPro"/>
</dbReference>
<dbReference type="PROSITE" id="PS50011">
    <property type="entry name" value="PROTEIN_KINASE_DOM"/>
    <property type="match status" value="1"/>
</dbReference>
<dbReference type="InterPro" id="IPR051681">
    <property type="entry name" value="Ser/Thr_Kinases-Pseudokinases"/>
</dbReference>
<dbReference type="InterPro" id="IPR000719">
    <property type="entry name" value="Prot_kinase_dom"/>
</dbReference>
<dbReference type="CDD" id="cd00180">
    <property type="entry name" value="PKc"/>
    <property type="match status" value="1"/>
</dbReference>
<dbReference type="SUPFAM" id="SSF56112">
    <property type="entry name" value="Protein kinase-like (PK-like)"/>
    <property type="match status" value="1"/>
</dbReference>
<comment type="caution">
    <text evidence="2">The sequence shown here is derived from an EMBL/GenBank/DDBJ whole genome shotgun (WGS) entry which is preliminary data.</text>
</comment>
<name>A0A397SA29_9GLOM</name>
<organism evidence="2 3">
    <name type="scientific">Glomus cerebriforme</name>
    <dbReference type="NCBI Taxonomy" id="658196"/>
    <lineage>
        <taxon>Eukaryota</taxon>
        <taxon>Fungi</taxon>
        <taxon>Fungi incertae sedis</taxon>
        <taxon>Mucoromycota</taxon>
        <taxon>Glomeromycotina</taxon>
        <taxon>Glomeromycetes</taxon>
        <taxon>Glomerales</taxon>
        <taxon>Glomeraceae</taxon>
        <taxon>Glomus</taxon>
    </lineage>
</organism>
<gene>
    <name evidence="2" type="ORF">C1645_835528</name>
</gene>
<dbReference type="Pfam" id="PF00069">
    <property type="entry name" value="Pkinase"/>
    <property type="match status" value="1"/>
</dbReference>
<dbReference type="AlphaFoldDB" id="A0A397SA29"/>
<dbReference type="OrthoDB" id="4062651at2759"/>
<dbReference type="Gene3D" id="1.10.510.10">
    <property type="entry name" value="Transferase(Phosphotransferase) domain 1"/>
    <property type="match status" value="1"/>
</dbReference>
<dbReference type="InterPro" id="IPR011009">
    <property type="entry name" value="Kinase-like_dom_sf"/>
</dbReference>
<evidence type="ECO:0000313" key="3">
    <source>
        <dbReference type="Proteomes" id="UP000265703"/>
    </source>
</evidence>
<dbReference type="GO" id="GO:0004674">
    <property type="term" value="F:protein serine/threonine kinase activity"/>
    <property type="evidence" value="ECO:0007669"/>
    <property type="project" value="TreeGrafter"/>
</dbReference>
<dbReference type="Proteomes" id="UP000265703">
    <property type="component" value="Unassembled WGS sequence"/>
</dbReference>
<dbReference type="PANTHER" id="PTHR44329">
    <property type="entry name" value="SERINE/THREONINE-PROTEIN KINASE TNNI3K-RELATED"/>
    <property type="match status" value="1"/>
</dbReference>
<keyword evidence="2" id="KW-0808">Transferase</keyword>
<reference evidence="2 3" key="1">
    <citation type="submission" date="2018-06" db="EMBL/GenBank/DDBJ databases">
        <title>Comparative genomics reveals the genomic features of Rhizophagus irregularis, R. cerebriforme, R. diaphanum and Gigaspora rosea, and their symbiotic lifestyle signature.</title>
        <authorList>
            <person name="Morin E."/>
            <person name="San Clemente H."/>
            <person name="Chen E.C.H."/>
            <person name="De La Providencia I."/>
            <person name="Hainaut M."/>
            <person name="Kuo A."/>
            <person name="Kohler A."/>
            <person name="Murat C."/>
            <person name="Tang N."/>
            <person name="Roy S."/>
            <person name="Loubradou J."/>
            <person name="Henrissat B."/>
            <person name="Grigoriev I.V."/>
            <person name="Corradi N."/>
            <person name="Roux C."/>
            <person name="Martin F.M."/>
        </authorList>
    </citation>
    <scope>NUCLEOTIDE SEQUENCE [LARGE SCALE GENOMIC DNA]</scope>
    <source>
        <strain evidence="2 3">DAOM 227022</strain>
    </source>
</reference>
<dbReference type="EMBL" id="QKYT01000676">
    <property type="protein sequence ID" value="RIA82332.1"/>
    <property type="molecule type" value="Genomic_DNA"/>
</dbReference>
<proteinExistence type="predicted"/>
<evidence type="ECO:0000313" key="2">
    <source>
        <dbReference type="EMBL" id="RIA82332.1"/>
    </source>
</evidence>
<keyword evidence="3" id="KW-1185">Reference proteome</keyword>
<dbReference type="Gene3D" id="1.10.10.1010">
    <property type="entry name" value="Intein homing endonuclease, domain IV"/>
    <property type="match status" value="1"/>
</dbReference>
<protein>
    <submittedName>
        <fullName evidence="2">Kinase-like domain-containing protein</fullName>
    </submittedName>
</protein>
<sequence>MKTLEPRGVVEWIPYNNLENIKYLTKGGCSEIYTARWIDGQYIEWDSDKQQLKRFGTKNVILKKLENVESANQSWFEEAKSHLTINNKWDDIVRCYEYLQQNHNQLTWKRRIGITFEIINALFRIHEENAIHRDLHSGNILYSKFDNSVYISDLGFCGPADKPSKSIYGNLPYIAPEVLNGKEYTFKSDIYRTPLEYISLMKQCWDADPLKRPDIYTLLRKIREMNLSYNQNNNLEINDISSIETNYTSSKLFTSKVYQFENLPEPKNATEEEQEAFHSKPYNYNIPDNIDDFIKSSSYTFEGDGKSNLTKVFNELQVYSKNGK</sequence>
<accession>A0A397SA29</accession>